<dbReference type="OrthoDB" id="2445510at2759"/>
<evidence type="ECO:0000313" key="2">
    <source>
        <dbReference type="Proteomes" id="UP000789759"/>
    </source>
</evidence>
<proteinExistence type="predicted"/>
<gene>
    <name evidence="1" type="ORF">CPELLU_LOCUS5771</name>
</gene>
<name>A0A9N9BRT7_9GLOM</name>
<dbReference type="EMBL" id="CAJVQA010003391">
    <property type="protein sequence ID" value="CAG8573639.1"/>
    <property type="molecule type" value="Genomic_DNA"/>
</dbReference>
<organism evidence="1 2">
    <name type="scientific">Cetraspora pellucida</name>
    <dbReference type="NCBI Taxonomy" id="1433469"/>
    <lineage>
        <taxon>Eukaryota</taxon>
        <taxon>Fungi</taxon>
        <taxon>Fungi incertae sedis</taxon>
        <taxon>Mucoromycota</taxon>
        <taxon>Glomeromycotina</taxon>
        <taxon>Glomeromycetes</taxon>
        <taxon>Diversisporales</taxon>
        <taxon>Gigasporaceae</taxon>
        <taxon>Cetraspora</taxon>
    </lineage>
</organism>
<comment type="caution">
    <text evidence="1">The sequence shown here is derived from an EMBL/GenBank/DDBJ whole genome shotgun (WGS) entry which is preliminary data.</text>
</comment>
<accession>A0A9N9BRT7</accession>
<evidence type="ECO:0000313" key="1">
    <source>
        <dbReference type="EMBL" id="CAG8573639.1"/>
    </source>
</evidence>
<dbReference type="Proteomes" id="UP000789759">
    <property type="component" value="Unassembled WGS sequence"/>
</dbReference>
<reference evidence="1" key="1">
    <citation type="submission" date="2021-06" db="EMBL/GenBank/DDBJ databases">
        <authorList>
            <person name="Kallberg Y."/>
            <person name="Tangrot J."/>
            <person name="Rosling A."/>
        </authorList>
    </citation>
    <scope>NUCLEOTIDE SEQUENCE</scope>
    <source>
        <strain evidence="1">FL966</strain>
    </source>
</reference>
<sequence length="263" mass="30900">MLDLSSFYFHEVKKSSENSLKVYIPITQLISRDTNLVFKNISDDEIPYIRMVPLINFATNKKTQYPMDETKRVIARLFLPGKYSSIELKDYSLYIWLLMKMDAADAFYDNPSMEAVMNWMCDAFEAAKEKSRRVVFQLQTDLLRDYAMLEGSYSNSKTSDYDYKVKDKLHVRYICFLDEPSLTKTWNEKSHELSSRWFDTYGVICKQVMELNINNDEVGFIWSESKSKSNRSRNTPGVPKKFYSNMLDAMDKSMFSSVERPEK</sequence>
<keyword evidence="2" id="KW-1185">Reference proteome</keyword>
<protein>
    <submittedName>
        <fullName evidence="1">20001_t:CDS:1</fullName>
    </submittedName>
</protein>
<dbReference type="AlphaFoldDB" id="A0A9N9BRT7"/>